<sequence>MTHSPEPHPHPPHTAPHAPIEPQEFLDAPLTAASATVGGLSKKGLSAGSVGLIGAIVIGISCIAPAYTLTGSLGPTVAEVGLQLPAIFLLGFIPMLLVAFGYRELNSAMPDSGTSFTWATRAFGPWTGWMAGWGLIAATVVVLSNLAGIAVEFFYLALAQAFNNPDLAELVGNPFVNVATCLVFIAGATLISYRDMQTTQKVQYWLVGFQLLVMIGFGIAAFWHVANGTAFDATQVELSWFNPLEVGSFTAVAAGLSVSLFVFWGWDVTLTMNEETKGSHTTPGRAATLTVTIVVAIYLFVAMAALAFAGIGSEGVGLGNPDIQENAFFHLAGPILGPLAILMSLAVLSSSAASLQSTFVSPARTLLAMGHYGALPERFARVSPRFFTPGHATVVSAVVAAAFYAIMRFVSEDVLWDTITTLGIMICFYYGLTAFAAVWYFRRTWFASARNVFFRLVAPLVGGLILSVLFVTTLVDSMDPSYGSGSNIGGVGLVFILGVAILGIGVVIMVWQRVARPAFFRGERLSRDAAD</sequence>
<keyword evidence="2" id="KW-1003">Cell membrane</keyword>
<feature type="transmembrane region" description="Helical" evidence="7">
    <location>
        <begin position="50"/>
        <end position="70"/>
    </location>
</feature>
<organism evidence="8 9">
    <name type="scientific">Agromyces aurantiacus</name>
    <dbReference type="NCBI Taxonomy" id="165814"/>
    <lineage>
        <taxon>Bacteria</taxon>
        <taxon>Bacillati</taxon>
        <taxon>Actinomycetota</taxon>
        <taxon>Actinomycetes</taxon>
        <taxon>Micrococcales</taxon>
        <taxon>Microbacteriaceae</taxon>
        <taxon>Agromyces</taxon>
    </lineage>
</organism>
<dbReference type="Gene3D" id="1.20.1740.10">
    <property type="entry name" value="Amino acid/polyamine transporter I"/>
    <property type="match status" value="1"/>
</dbReference>
<dbReference type="PANTHER" id="PTHR42770:SF7">
    <property type="entry name" value="MEMBRANE PROTEIN"/>
    <property type="match status" value="1"/>
</dbReference>
<feature type="region of interest" description="Disordered" evidence="6">
    <location>
        <begin position="1"/>
        <end position="20"/>
    </location>
</feature>
<evidence type="ECO:0000313" key="8">
    <source>
        <dbReference type="EMBL" id="MFC4828663.1"/>
    </source>
</evidence>
<feature type="transmembrane region" description="Helical" evidence="7">
    <location>
        <begin position="328"/>
        <end position="348"/>
    </location>
</feature>
<accession>A0ABV9R3G0</accession>
<dbReference type="PANTHER" id="PTHR42770">
    <property type="entry name" value="AMINO ACID TRANSPORTER-RELATED"/>
    <property type="match status" value="1"/>
</dbReference>
<keyword evidence="4 7" id="KW-1133">Transmembrane helix</keyword>
<protein>
    <submittedName>
        <fullName evidence="8">APC family permease</fullName>
    </submittedName>
</protein>
<feature type="transmembrane region" description="Helical" evidence="7">
    <location>
        <begin position="175"/>
        <end position="193"/>
    </location>
</feature>
<gene>
    <name evidence="8" type="ORF">ACFPER_07695</name>
</gene>
<keyword evidence="5 7" id="KW-0472">Membrane</keyword>
<keyword evidence="3 7" id="KW-0812">Transmembrane</keyword>
<feature type="transmembrane region" description="Helical" evidence="7">
    <location>
        <begin position="246"/>
        <end position="266"/>
    </location>
</feature>
<feature type="transmembrane region" description="Helical" evidence="7">
    <location>
        <begin position="453"/>
        <end position="475"/>
    </location>
</feature>
<evidence type="ECO:0000256" key="3">
    <source>
        <dbReference type="ARBA" id="ARBA00022692"/>
    </source>
</evidence>
<evidence type="ECO:0000256" key="6">
    <source>
        <dbReference type="SAM" id="MobiDB-lite"/>
    </source>
</evidence>
<dbReference type="RefSeq" id="WP_204391850.1">
    <property type="nucleotide sequence ID" value="NZ_JAFBBW010000001.1"/>
</dbReference>
<feature type="transmembrane region" description="Helical" evidence="7">
    <location>
        <begin position="131"/>
        <end position="155"/>
    </location>
</feature>
<keyword evidence="9" id="KW-1185">Reference proteome</keyword>
<feature type="transmembrane region" description="Helical" evidence="7">
    <location>
        <begin position="205"/>
        <end position="226"/>
    </location>
</feature>
<evidence type="ECO:0000256" key="4">
    <source>
        <dbReference type="ARBA" id="ARBA00022989"/>
    </source>
</evidence>
<evidence type="ECO:0000313" key="9">
    <source>
        <dbReference type="Proteomes" id="UP001595960"/>
    </source>
</evidence>
<evidence type="ECO:0000256" key="5">
    <source>
        <dbReference type="ARBA" id="ARBA00023136"/>
    </source>
</evidence>
<comment type="subcellular location">
    <subcellularLocation>
        <location evidence="1">Cell membrane</location>
        <topology evidence="1">Multi-pass membrane protein</topology>
    </subcellularLocation>
</comment>
<dbReference type="Pfam" id="PF13520">
    <property type="entry name" value="AA_permease_2"/>
    <property type="match status" value="1"/>
</dbReference>
<feature type="transmembrane region" description="Helical" evidence="7">
    <location>
        <begin position="82"/>
        <end position="102"/>
    </location>
</feature>
<evidence type="ECO:0000256" key="1">
    <source>
        <dbReference type="ARBA" id="ARBA00004651"/>
    </source>
</evidence>
<comment type="caution">
    <text evidence="8">The sequence shown here is derived from an EMBL/GenBank/DDBJ whole genome shotgun (WGS) entry which is preliminary data.</text>
</comment>
<evidence type="ECO:0000256" key="7">
    <source>
        <dbReference type="SAM" id="Phobius"/>
    </source>
</evidence>
<feature type="transmembrane region" description="Helical" evidence="7">
    <location>
        <begin position="386"/>
        <end position="407"/>
    </location>
</feature>
<feature type="transmembrane region" description="Helical" evidence="7">
    <location>
        <begin position="419"/>
        <end position="441"/>
    </location>
</feature>
<dbReference type="InterPro" id="IPR002293">
    <property type="entry name" value="AA/rel_permease1"/>
</dbReference>
<dbReference type="Proteomes" id="UP001595960">
    <property type="component" value="Unassembled WGS sequence"/>
</dbReference>
<reference evidence="9" key="1">
    <citation type="journal article" date="2019" name="Int. J. Syst. Evol. Microbiol.">
        <title>The Global Catalogue of Microorganisms (GCM) 10K type strain sequencing project: providing services to taxonomists for standard genome sequencing and annotation.</title>
        <authorList>
            <consortium name="The Broad Institute Genomics Platform"/>
            <consortium name="The Broad Institute Genome Sequencing Center for Infectious Disease"/>
            <person name="Wu L."/>
            <person name="Ma J."/>
        </authorList>
    </citation>
    <scope>NUCLEOTIDE SEQUENCE [LARGE SCALE GENOMIC DNA]</scope>
    <source>
        <strain evidence="9">CGMCC 1.12192</strain>
    </source>
</reference>
<feature type="transmembrane region" description="Helical" evidence="7">
    <location>
        <begin position="286"/>
        <end position="308"/>
    </location>
</feature>
<dbReference type="EMBL" id="JBHSJC010000001">
    <property type="protein sequence ID" value="MFC4828663.1"/>
    <property type="molecule type" value="Genomic_DNA"/>
</dbReference>
<proteinExistence type="predicted"/>
<feature type="transmembrane region" description="Helical" evidence="7">
    <location>
        <begin position="487"/>
        <end position="511"/>
    </location>
</feature>
<evidence type="ECO:0000256" key="2">
    <source>
        <dbReference type="ARBA" id="ARBA00022475"/>
    </source>
</evidence>
<dbReference type="InterPro" id="IPR050367">
    <property type="entry name" value="APC_superfamily"/>
</dbReference>
<name>A0ABV9R3G0_9MICO</name>
<dbReference type="PIRSF" id="PIRSF006060">
    <property type="entry name" value="AA_transporter"/>
    <property type="match status" value="1"/>
</dbReference>